<comment type="caution">
    <text evidence="1">The sequence shown here is derived from an EMBL/GenBank/DDBJ whole genome shotgun (WGS) entry which is preliminary data.</text>
</comment>
<evidence type="ECO:0000313" key="2">
    <source>
        <dbReference type="Proteomes" id="UP000297741"/>
    </source>
</evidence>
<gene>
    <name evidence="1" type="ORF">EEB11_03225</name>
</gene>
<name>A0ABY2KPK6_9RHOB</name>
<dbReference type="Pfam" id="PF10649">
    <property type="entry name" value="DUF2478"/>
    <property type="match status" value="1"/>
</dbReference>
<organism evidence="1 2">
    <name type="scientific">Pseudotabrizicola sediminis</name>
    <dbReference type="NCBI Taxonomy" id="2486418"/>
    <lineage>
        <taxon>Bacteria</taxon>
        <taxon>Pseudomonadati</taxon>
        <taxon>Pseudomonadota</taxon>
        <taxon>Alphaproteobacteria</taxon>
        <taxon>Rhodobacterales</taxon>
        <taxon>Paracoccaceae</taxon>
        <taxon>Pseudotabrizicola</taxon>
    </lineage>
</organism>
<evidence type="ECO:0000313" key="1">
    <source>
        <dbReference type="EMBL" id="TGD44606.1"/>
    </source>
</evidence>
<dbReference type="InterPro" id="IPR018912">
    <property type="entry name" value="DUF2478"/>
</dbReference>
<dbReference type="Proteomes" id="UP000297741">
    <property type="component" value="Unassembled WGS sequence"/>
</dbReference>
<protein>
    <submittedName>
        <fullName evidence="1">DUF2478 domain-containing protein</fullName>
    </submittedName>
</protein>
<dbReference type="EMBL" id="RPEM01000002">
    <property type="protein sequence ID" value="TGD44606.1"/>
    <property type="molecule type" value="Genomic_DNA"/>
</dbReference>
<reference evidence="1 2" key="1">
    <citation type="submission" date="2018-11" db="EMBL/GenBank/DDBJ databases">
        <title>Tabrizicola sp. isolated from sediment of alpine lake.</title>
        <authorList>
            <person name="Liu Z."/>
        </authorList>
    </citation>
    <scope>NUCLEOTIDE SEQUENCE [LARGE SCALE GENOMIC DNA]</scope>
    <source>
        <strain evidence="1 2">DRYC-M-16</strain>
    </source>
</reference>
<sequence>MLAFVSAPERGEGDRLLARVAQRLGAAGVALAGVVQLNTETDPDRPCLMDLRILTDGSTVRISQSLGRYAQGCRLDAAGLEDAVGRVGAALLAAPPQLLILNKFGKQESEGRGFRPVIAQAMALGVPVLTCVSEKNRAGFDLFAGDVASELGTDEAAVLAWCQLKTVWPRSV</sequence>
<accession>A0ABY2KPK6</accession>
<proteinExistence type="predicted"/>
<keyword evidence="2" id="KW-1185">Reference proteome</keyword>
<dbReference type="RefSeq" id="WP_135428981.1">
    <property type="nucleotide sequence ID" value="NZ_RPEM01000002.1"/>
</dbReference>